<feature type="compositionally biased region" description="Acidic residues" evidence="1">
    <location>
        <begin position="626"/>
        <end position="642"/>
    </location>
</feature>
<evidence type="ECO:0000256" key="1">
    <source>
        <dbReference type="SAM" id="MobiDB-lite"/>
    </source>
</evidence>
<feature type="compositionally biased region" description="Low complexity" evidence="1">
    <location>
        <begin position="731"/>
        <end position="745"/>
    </location>
</feature>
<feature type="region of interest" description="Disordered" evidence="1">
    <location>
        <begin position="731"/>
        <end position="761"/>
    </location>
</feature>
<evidence type="ECO:0000259" key="2">
    <source>
        <dbReference type="Pfam" id="PF01975"/>
    </source>
</evidence>
<feature type="compositionally biased region" description="Acidic residues" evidence="1">
    <location>
        <begin position="557"/>
        <end position="568"/>
    </location>
</feature>
<reference evidence="3" key="2">
    <citation type="submission" date="2023-06" db="EMBL/GenBank/DDBJ databases">
        <authorList>
            <consortium name="Lawrence Berkeley National Laboratory"/>
            <person name="Haridas S."/>
            <person name="Hensen N."/>
            <person name="Bonometti L."/>
            <person name="Westerberg I."/>
            <person name="Brannstrom I.O."/>
            <person name="Guillou S."/>
            <person name="Cros-Aarteil S."/>
            <person name="Calhoun S."/>
            <person name="Kuo A."/>
            <person name="Mondo S."/>
            <person name="Pangilinan J."/>
            <person name="Riley R."/>
            <person name="LaButti K."/>
            <person name="Andreopoulos B."/>
            <person name="Lipzen A."/>
            <person name="Chen C."/>
            <person name="Yanf M."/>
            <person name="Daum C."/>
            <person name="Ng V."/>
            <person name="Clum A."/>
            <person name="Steindorff A."/>
            <person name="Ohm R."/>
            <person name="Martin F."/>
            <person name="Silar P."/>
            <person name="Natvig D."/>
            <person name="Lalanne C."/>
            <person name="Gautier V."/>
            <person name="Ament-velasquez S.L."/>
            <person name="Kruys A."/>
            <person name="Hutchinson M.I."/>
            <person name="Powell A.J."/>
            <person name="Barry K."/>
            <person name="Miller A.N."/>
            <person name="Grigoriev I.V."/>
            <person name="Debuchy R."/>
            <person name="Gladieux P."/>
            <person name="Thoren M.H."/>
            <person name="Johannesson H."/>
        </authorList>
    </citation>
    <scope>NUCLEOTIDE SEQUENCE</scope>
    <source>
        <strain evidence="3">CBS 232.78</strain>
    </source>
</reference>
<name>A0AAE0NHC9_9PEZI</name>
<dbReference type="Proteomes" id="UP001285441">
    <property type="component" value="Unassembled WGS sequence"/>
</dbReference>
<dbReference type="Gene3D" id="3.40.1210.10">
    <property type="entry name" value="Survival protein SurE-like phosphatase/nucleotidase"/>
    <property type="match status" value="1"/>
</dbReference>
<dbReference type="AlphaFoldDB" id="A0AAE0NHC9"/>
<dbReference type="InterPro" id="IPR004344">
    <property type="entry name" value="TTL/TTLL_fam"/>
</dbReference>
<feature type="compositionally biased region" description="Polar residues" evidence="1">
    <location>
        <begin position="89"/>
        <end position="100"/>
    </location>
</feature>
<feature type="region of interest" description="Disordered" evidence="1">
    <location>
        <begin position="904"/>
        <end position="932"/>
    </location>
</feature>
<protein>
    <recommendedName>
        <fullName evidence="2">Survival protein SurE-like phosphatase/nucleotidase domain-containing protein</fullName>
    </recommendedName>
</protein>
<gene>
    <name evidence="3" type="ORF">B0H63DRAFT_524262</name>
</gene>
<sequence>MHILVVNDDGPPSPHSSPYVHSLVRELQAAGHVVSVCLPHTQRSWIGKAHIIGQTVKPLYYRPPPLSAPAAGLTSPQGSNDDDEEEQSHGTTHTRPSTRPGTEEWILVDGTPASCVQIGLYHFFQNRGPIDLVVSGPNYGRNTTAVFALSSGTLGGALEAAVCRRRAIALSYAFFTRNHDPLIIAAASKQSVRVIEALAAQWPADGSADLYSVNVPLLEGLENGKVLYTGMLQNYWSEGSCFTEVDGSVDGENEDEEHIREGEGSPETEEADKKNTTAIAAGHTHKHFKWSPRFTDVYRSVDEAPPGNDGWAVKEGHTSITPLKANFWHPSTHLHGGELKLLAPVSSTNSEGLLSTTLPPPPPPPSSTMTDQQQKINSAMMQLPDRTVSTTTTADTTAKTYALIDYGDAYVQPLILAAMESLLPPDSWTPLQSPPPDQEELSLETLLPSSSKDIDETTKVLQITAYESIDFAFAAAHPRTCLVNSYMIRKALIRKHFLSATVDSWVAKHPDSVLRTHVKRSEAFEVDYAEFLDDALVEAFDLRASLERNSVSRGGGGEEEDEDQEEGGGDVNAVGRGAGPPVQQQERKKEEEWWILKPSMSDRGQGIRLFSTMEELQGIFDEWEAEMSDSEDEDDDDDDQEEGGQGGGGVVLDDDDDDEDGHETENQNQNQHITTSHLRHFVAQPYIHPPLLLVEHDRRKFHIRTYVLVLGSMKVYVYRDMLALFAAKPYQAPQRQQQQQASPQSTDDEGEDGNGGGGGAAVIDLDAHLTNTCLQTSSSTGGSAPSAGAVHRFWDLPLPEVSASDRRGAGSASLTSIFDQICEVTGEIFEAAAREMMVHFQPLDNAFEVYGLDFLVDAEGTTWLLEVNAFPDFKQTGEEMNGVVAGFWREVLRLAVVPFVLAPPTTTTTTTTTTPDGGQQQQKRQEDRPTTTALSEENMVLVRDVDLGRRWS</sequence>
<dbReference type="Gene3D" id="3.30.470.20">
    <property type="entry name" value="ATP-grasp fold, B domain"/>
    <property type="match status" value="1"/>
</dbReference>
<dbReference type="InterPro" id="IPR036523">
    <property type="entry name" value="SurE-like_sf"/>
</dbReference>
<dbReference type="PANTHER" id="PTHR47551">
    <property type="entry name" value="TUBULIN--TYROSINE LIGASE PBY1-RELATED"/>
    <property type="match status" value="1"/>
</dbReference>
<comment type="caution">
    <text evidence="3">The sequence shown here is derived from an EMBL/GenBank/DDBJ whole genome shotgun (WGS) entry which is preliminary data.</text>
</comment>
<dbReference type="InterPro" id="IPR002828">
    <property type="entry name" value="SurE-like_Pase/nucleotidase"/>
</dbReference>
<dbReference type="NCBIfam" id="TIGR00087">
    <property type="entry name" value="surE"/>
    <property type="match status" value="1"/>
</dbReference>
<dbReference type="EMBL" id="JAULSW010000005">
    <property type="protein sequence ID" value="KAK3381553.1"/>
    <property type="molecule type" value="Genomic_DNA"/>
</dbReference>
<dbReference type="PANTHER" id="PTHR47551:SF1">
    <property type="entry name" value="TUBULIN--TYROSINE LIGASE PBY1-RELATED"/>
    <property type="match status" value="1"/>
</dbReference>
<evidence type="ECO:0000313" key="3">
    <source>
        <dbReference type="EMBL" id="KAK3381553.1"/>
    </source>
</evidence>
<dbReference type="GO" id="GO:0016787">
    <property type="term" value="F:hydrolase activity"/>
    <property type="evidence" value="ECO:0007669"/>
    <property type="project" value="InterPro"/>
</dbReference>
<feature type="region of interest" description="Disordered" evidence="1">
    <location>
        <begin position="248"/>
        <end position="273"/>
    </location>
</feature>
<dbReference type="SUPFAM" id="SSF64167">
    <property type="entry name" value="SurE-like"/>
    <property type="match status" value="1"/>
</dbReference>
<reference evidence="3" key="1">
    <citation type="journal article" date="2023" name="Mol. Phylogenet. Evol.">
        <title>Genome-scale phylogeny and comparative genomics of the fungal order Sordariales.</title>
        <authorList>
            <person name="Hensen N."/>
            <person name="Bonometti L."/>
            <person name="Westerberg I."/>
            <person name="Brannstrom I.O."/>
            <person name="Guillou S."/>
            <person name="Cros-Aarteil S."/>
            <person name="Calhoun S."/>
            <person name="Haridas S."/>
            <person name="Kuo A."/>
            <person name="Mondo S."/>
            <person name="Pangilinan J."/>
            <person name="Riley R."/>
            <person name="LaButti K."/>
            <person name="Andreopoulos B."/>
            <person name="Lipzen A."/>
            <person name="Chen C."/>
            <person name="Yan M."/>
            <person name="Daum C."/>
            <person name="Ng V."/>
            <person name="Clum A."/>
            <person name="Steindorff A."/>
            <person name="Ohm R.A."/>
            <person name="Martin F."/>
            <person name="Silar P."/>
            <person name="Natvig D.O."/>
            <person name="Lalanne C."/>
            <person name="Gautier V."/>
            <person name="Ament-Velasquez S.L."/>
            <person name="Kruys A."/>
            <person name="Hutchinson M.I."/>
            <person name="Powell A.J."/>
            <person name="Barry K."/>
            <person name="Miller A.N."/>
            <person name="Grigoriev I.V."/>
            <person name="Debuchy R."/>
            <person name="Gladieux P."/>
            <person name="Hiltunen Thoren M."/>
            <person name="Johannesson H."/>
        </authorList>
    </citation>
    <scope>NUCLEOTIDE SEQUENCE</scope>
    <source>
        <strain evidence="3">CBS 232.78</strain>
    </source>
</reference>
<feature type="domain" description="Survival protein SurE-like phosphatase/nucleotidase" evidence="2">
    <location>
        <begin position="3"/>
        <end position="237"/>
    </location>
</feature>
<dbReference type="InterPro" id="IPR027746">
    <property type="entry name" value="TTL"/>
</dbReference>
<keyword evidence="4" id="KW-1185">Reference proteome</keyword>
<accession>A0AAE0NHC9</accession>
<feature type="compositionally biased region" description="Acidic residues" evidence="1">
    <location>
        <begin position="652"/>
        <end position="662"/>
    </location>
</feature>
<dbReference type="SUPFAM" id="SSF56059">
    <property type="entry name" value="Glutathione synthetase ATP-binding domain-like"/>
    <property type="match status" value="1"/>
</dbReference>
<dbReference type="GO" id="GO:0000932">
    <property type="term" value="C:P-body"/>
    <property type="evidence" value="ECO:0007669"/>
    <property type="project" value="TreeGrafter"/>
</dbReference>
<evidence type="ECO:0000313" key="4">
    <source>
        <dbReference type="Proteomes" id="UP001285441"/>
    </source>
</evidence>
<feature type="compositionally biased region" description="Low complexity" evidence="1">
    <location>
        <begin position="904"/>
        <end position="915"/>
    </location>
</feature>
<dbReference type="Pfam" id="PF03133">
    <property type="entry name" value="TTL"/>
    <property type="match status" value="2"/>
</dbReference>
<feature type="region of interest" description="Disordered" evidence="1">
    <location>
        <begin position="626"/>
        <end position="673"/>
    </location>
</feature>
<feature type="region of interest" description="Disordered" evidence="1">
    <location>
        <begin position="67"/>
        <end position="102"/>
    </location>
</feature>
<dbReference type="PROSITE" id="PS51221">
    <property type="entry name" value="TTL"/>
    <property type="match status" value="1"/>
</dbReference>
<proteinExistence type="predicted"/>
<organism evidence="3 4">
    <name type="scientific">Podospora didyma</name>
    <dbReference type="NCBI Taxonomy" id="330526"/>
    <lineage>
        <taxon>Eukaryota</taxon>
        <taxon>Fungi</taxon>
        <taxon>Dikarya</taxon>
        <taxon>Ascomycota</taxon>
        <taxon>Pezizomycotina</taxon>
        <taxon>Sordariomycetes</taxon>
        <taxon>Sordariomycetidae</taxon>
        <taxon>Sordariales</taxon>
        <taxon>Podosporaceae</taxon>
        <taxon>Podospora</taxon>
    </lineage>
</organism>
<feature type="compositionally biased region" description="Basic and acidic residues" evidence="1">
    <location>
        <begin position="585"/>
        <end position="594"/>
    </location>
</feature>
<feature type="region of interest" description="Disordered" evidence="1">
    <location>
        <begin position="549"/>
        <end position="594"/>
    </location>
</feature>
<feature type="region of interest" description="Disordered" evidence="1">
    <location>
        <begin position="348"/>
        <end position="369"/>
    </location>
</feature>
<dbReference type="Pfam" id="PF01975">
    <property type="entry name" value="SurE"/>
    <property type="match status" value="1"/>
</dbReference>